<evidence type="ECO:0000313" key="4">
    <source>
        <dbReference type="Proteomes" id="UP000619244"/>
    </source>
</evidence>
<comment type="caution">
    <text evidence="3">The sequence shown here is derived from an EMBL/GenBank/DDBJ whole genome shotgun (WGS) entry which is preliminary data.</text>
</comment>
<dbReference type="Pfam" id="PF13581">
    <property type="entry name" value="HATPase_c_2"/>
    <property type="match status" value="1"/>
</dbReference>
<keyword evidence="1" id="KW-0723">Serine/threonine-protein kinase</keyword>
<dbReference type="EMBL" id="BMVU01000002">
    <property type="protein sequence ID" value="GGX55905.1"/>
    <property type="molecule type" value="Genomic_DNA"/>
</dbReference>
<dbReference type="PANTHER" id="PTHR35526">
    <property type="entry name" value="ANTI-SIGMA-F FACTOR RSBW-RELATED"/>
    <property type="match status" value="1"/>
</dbReference>
<gene>
    <name evidence="3" type="ORF">GCM10010358_07260</name>
</gene>
<dbReference type="CDD" id="cd16936">
    <property type="entry name" value="HATPase_RsbW-like"/>
    <property type="match status" value="1"/>
</dbReference>
<reference evidence="3" key="1">
    <citation type="journal article" date="2014" name="Int. J. Syst. Evol. Microbiol.">
        <title>Complete genome sequence of Corynebacterium casei LMG S-19264T (=DSM 44701T), isolated from a smear-ripened cheese.</title>
        <authorList>
            <consortium name="US DOE Joint Genome Institute (JGI-PGF)"/>
            <person name="Walter F."/>
            <person name="Albersmeier A."/>
            <person name="Kalinowski J."/>
            <person name="Ruckert C."/>
        </authorList>
    </citation>
    <scope>NUCLEOTIDE SEQUENCE</scope>
    <source>
        <strain evidence="3">JCM 4790</strain>
    </source>
</reference>
<dbReference type="PANTHER" id="PTHR35526:SF3">
    <property type="entry name" value="ANTI-SIGMA-F FACTOR RSBW"/>
    <property type="match status" value="1"/>
</dbReference>
<dbReference type="AlphaFoldDB" id="A0A918N9B6"/>
<keyword evidence="4" id="KW-1185">Reference proteome</keyword>
<accession>A0A918N9B6</accession>
<keyword evidence="3" id="KW-0547">Nucleotide-binding</keyword>
<keyword evidence="1" id="KW-0418">Kinase</keyword>
<keyword evidence="3" id="KW-0067">ATP-binding</keyword>
<feature type="domain" description="Histidine kinase/HSP90-like ATPase" evidence="2">
    <location>
        <begin position="38"/>
        <end position="138"/>
    </location>
</feature>
<evidence type="ECO:0000313" key="3">
    <source>
        <dbReference type="EMBL" id="GGX55905.1"/>
    </source>
</evidence>
<dbReference type="Proteomes" id="UP000619244">
    <property type="component" value="Unassembled WGS sequence"/>
</dbReference>
<reference evidence="3" key="2">
    <citation type="submission" date="2020-09" db="EMBL/GenBank/DDBJ databases">
        <authorList>
            <person name="Sun Q."/>
            <person name="Ohkuma M."/>
        </authorList>
    </citation>
    <scope>NUCLEOTIDE SEQUENCE</scope>
    <source>
        <strain evidence="3">JCM 4790</strain>
    </source>
</reference>
<dbReference type="InterPro" id="IPR050267">
    <property type="entry name" value="Anti-sigma-factor_SerPK"/>
</dbReference>
<dbReference type="InterPro" id="IPR036890">
    <property type="entry name" value="HATPase_C_sf"/>
</dbReference>
<organism evidence="3 4">
    <name type="scientific">Streptomyces minutiscleroticus</name>
    <dbReference type="NCBI Taxonomy" id="68238"/>
    <lineage>
        <taxon>Bacteria</taxon>
        <taxon>Bacillati</taxon>
        <taxon>Actinomycetota</taxon>
        <taxon>Actinomycetes</taxon>
        <taxon>Kitasatosporales</taxon>
        <taxon>Streptomycetaceae</taxon>
        <taxon>Streptomyces</taxon>
    </lineage>
</organism>
<dbReference type="Gene3D" id="3.30.565.10">
    <property type="entry name" value="Histidine kinase-like ATPase, C-terminal domain"/>
    <property type="match status" value="1"/>
</dbReference>
<name>A0A918N9B6_9ACTN</name>
<sequence length="139" mass="14925">MSGMTPEIRSAPDHRLDVLCRRFSRVFDGTLRGARLARLLTVRQLADWGWDGEDESAYAAALVVGEFAANAVAHGRVPGRGFLLTLHLHLAQPAVRMALLRIEVADCRAGRPSVPVPSPSPGDGGEHGRGLLIVDALVE</sequence>
<dbReference type="GO" id="GO:0005524">
    <property type="term" value="F:ATP binding"/>
    <property type="evidence" value="ECO:0007669"/>
    <property type="project" value="UniProtKB-KW"/>
</dbReference>
<evidence type="ECO:0000256" key="1">
    <source>
        <dbReference type="ARBA" id="ARBA00022527"/>
    </source>
</evidence>
<protein>
    <submittedName>
        <fullName evidence="3">ATP-binding protein</fullName>
    </submittedName>
</protein>
<keyword evidence="1" id="KW-0808">Transferase</keyword>
<dbReference type="GO" id="GO:0004674">
    <property type="term" value="F:protein serine/threonine kinase activity"/>
    <property type="evidence" value="ECO:0007669"/>
    <property type="project" value="UniProtKB-KW"/>
</dbReference>
<evidence type="ECO:0000259" key="2">
    <source>
        <dbReference type="Pfam" id="PF13581"/>
    </source>
</evidence>
<dbReference type="InterPro" id="IPR003594">
    <property type="entry name" value="HATPase_dom"/>
</dbReference>
<proteinExistence type="predicted"/>